<accession>A0A0P7LHJ3</accession>
<dbReference type="RefSeq" id="WP_077820624.1">
    <property type="nucleotide sequence ID" value="NZ_LDYI01000118.1"/>
</dbReference>
<sequence>MTNKTKELVAAGHALASELKAECGAVDMRSVAKLISDLATQLEVQLVRANALAAENAGLKAGILHASEDMEAHHDDYALFSYDADGEQMDALLRLCDAQDSIASLENAKTPATDVFLAEVRAHDLNAFIRHHSAELDAHIKNGGEQFDEKSVRIRDIIVSARLFREQIRKGVQS</sequence>
<organism evidence="1 2">
    <name type="scientific">Escherichia coli</name>
    <dbReference type="NCBI Taxonomy" id="562"/>
    <lineage>
        <taxon>Bacteria</taxon>
        <taxon>Pseudomonadati</taxon>
        <taxon>Pseudomonadota</taxon>
        <taxon>Gammaproteobacteria</taxon>
        <taxon>Enterobacterales</taxon>
        <taxon>Enterobacteriaceae</taxon>
        <taxon>Escherichia</taxon>
    </lineage>
</organism>
<dbReference type="EMBL" id="LDYI01000118">
    <property type="protein sequence ID" value="KPO09340.1"/>
    <property type="molecule type" value="Genomic_DNA"/>
</dbReference>
<gene>
    <name evidence="1" type="ORF">ACU57_17445</name>
</gene>
<dbReference type="AlphaFoldDB" id="A0A0P7LHJ3"/>
<comment type="caution">
    <text evidence="1">The sequence shown here is derived from an EMBL/GenBank/DDBJ whole genome shotgun (WGS) entry which is preliminary data.</text>
</comment>
<dbReference type="Proteomes" id="UP000050556">
    <property type="component" value="Unassembled WGS sequence"/>
</dbReference>
<evidence type="ECO:0000313" key="1">
    <source>
        <dbReference type="EMBL" id="KPO09340.1"/>
    </source>
</evidence>
<dbReference type="PATRIC" id="fig|562.7813.peg.2006"/>
<protein>
    <recommendedName>
        <fullName evidence="3">Ead/Ea22-like family protein</fullName>
    </recommendedName>
</protein>
<name>A0A0P7LHJ3_ECOLX</name>
<proteinExistence type="predicted"/>
<evidence type="ECO:0000313" key="2">
    <source>
        <dbReference type="Proteomes" id="UP000050556"/>
    </source>
</evidence>
<evidence type="ECO:0008006" key="3">
    <source>
        <dbReference type="Google" id="ProtNLM"/>
    </source>
</evidence>
<reference evidence="1 2" key="1">
    <citation type="journal article" date="2015" name="Front. Microbiol.">
        <title>Genetic determinants of heat resistance in Escherichia coli.</title>
        <authorList>
            <person name="Mercer R.G."/>
            <person name="Zheng J."/>
            <person name="Garcia-Hernandez R."/>
            <person name="Ruan L."/>
            <person name="Ganzle M.G."/>
            <person name="McMullen L.M."/>
        </authorList>
    </citation>
    <scope>NUCLEOTIDE SEQUENCE [LARGE SCALE GENOMIC DNA]</scope>
    <source>
        <strain evidence="1 2">AW1.3</strain>
    </source>
</reference>